<gene>
    <name evidence="6" type="ORF">Sjap_008202</name>
</gene>
<evidence type="ECO:0000256" key="4">
    <source>
        <dbReference type="ARBA" id="ARBA00023004"/>
    </source>
</evidence>
<organism evidence="6 7">
    <name type="scientific">Stephania japonica</name>
    <dbReference type="NCBI Taxonomy" id="461633"/>
    <lineage>
        <taxon>Eukaryota</taxon>
        <taxon>Viridiplantae</taxon>
        <taxon>Streptophyta</taxon>
        <taxon>Embryophyta</taxon>
        <taxon>Tracheophyta</taxon>
        <taxon>Spermatophyta</taxon>
        <taxon>Magnoliopsida</taxon>
        <taxon>Ranunculales</taxon>
        <taxon>Menispermaceae</taxon>
        <taxon>Menispermoideae</taxon>
        <taxon>Cissampelideae</taxon>
        <taxon>Stephania</taxon>
    </lineage>
</organism>
<keyword evidence="5" id="KW-0411">Iron-sulfur</keyword>
<dbReference type="GO" id="GO:0140663">
    <property type="term" value="F:ATP-dependent FeS chaperone activity"/>
    <property type="evidence" value="ECO:0007669"/>
    <property type="project" value="InterPro"/>
</dbReference>
<protein>
    <submittedName>
        <fullName evidence="6">Uncharacterized protein</fullName>
    </submittedName>
</protein>
<proteinExistence type="predicted"/>
<evidence type="ECO:0000256" key="2">
    <source>
        <dbReference type="ARBA" id="ARBA00022741"/>
    </source>
</evidence>
<dbReference type="InterPro" id="IPR027417">
    <property type="entry name" value="P-loop_NTPase"/>
</dbReference>
<evidence type="ECO:0000256" key="5">
    <source>
        <dbReference type="ARBA" id="ARBA00023014"/>
    </source>
</evidence>
<keyword evidence="3" id="KW-0067">ATP-binding</keyword>
<comment type="caution">
    <text evidence="6">The sequence shown here is derived from an EMBL/GenBank/DDBJ whole genome shotgun (WGS) entry which is preliminary data.</text>
</comment>
<dbReference type="PANTHER" id="PTHR23264">
    <property type="entry name" value="NUCLEOTIDE-BINDING PROTEIN NBP35 YEAST -RELATED"/>
    <property type="match status" value="1"/>
</dbReference>
<dbReference type="GO" id="GO:0016226">
    <property type="term" value="P:iron-sulfur cluster assembly"/>
    <property type="evidence" value="ECO:0007669"/>
    <property type="project" value="InterPro"/>
</dbReference>
<evidence type="ECO:0000256" key="3">
    <source>
        <dbReference type="ARBA" id="ARBA00022840"/>
    </source>
</evidence>
<keyword evidence="4" id="KW-0408">Iron</keyword>
<dbReference type="PANTHER" id="PTHR23264:SF19">
    <property type="entry name" value="CYTOSOLIC FE-S CLUSTER ASSEMBLY FACTOR NUBP2"/>
    <property type="match status" value="1"/>
</dbReference>
<keyword evidence="7" id="KW-1185">Reference proteome</keyword>
<reference evidence="6 7" key="1">
    <citation type="submission" date="2024-01" db="EMBL/GenBank/DDBJ databases">
        <title>Genome assemblies of Stephania.</title>
        <authorList>
            <person name="Yang L."/>
        </authorList>
    </citation>
    <scope>NUCLEOTIDE SEQUENCE [LARGE SCALE GENOMIC DNA]</scope>
    <source>
        <strain evidence="6">QJT</strain>
        <tissue evidence="6">Leaf</tissue>
    </source>
</reference>
<dbReference type="InterPro" id="IPR033756">
    <property type="entry name" value="YlxH/NBP35"/>
</dbReference>
<dbReference type="AlphaFoldDB" id="A0AAP0JP19"/>
<keyword evidence="1" id="KW-0479">Metal-binding</keyword>
<dbReference type="Pfam" id="PF10609">
    <property type="entry name" value="ParA"/>
    <property type="match status" value="1"/>
</dbReference>
<evidence type="ECO:0000313" key="6">
    <source>
        <dbReference type="EMBL" id="KAK9137608.1"/>
    </source>
</evidence>
<name>A0AAP0JP19_9MAGN</name>
<evidence type="ECO:0000256" key="1">
    <source>
        <dbReference type="ARBA" id="ARBA00022723"/>
    </source>
</evidence>
<dbReference type="GO" id="GO:0005524">
    <property type="term" value="F:ATP binding"/>
    <property type="evidence" value="ECO:0007669"/>
    <property type="project" value="UniProtKB-KW"/>
</dbReference>
<sequence length="202" mass="22400">MIFNSEKILIALRYSPKLVVDEKGDVSLEHANIDHISPSSMVRRVHCKAEGPRGVHFRDGVRGRCIRGETTGVRCFRPSHAKEPPPNVGQYQLVADGYISMYVNVHCTRTSSYMMWLNVIYNEIDTERMATVKHKILVLSGKGGVGKSTFSAQLAFALSSMDYQVGLLDIDICGPRIPKMLGLEGQGIHHSNLARMVSCVRG</sequence>
<dbReference type="Proteomes" id="UP001417504">
    <property type="component" value="Unassembled WGS sequence"/>
</dbReference>
<dbReference type="GO" id="GO:0051536">
    <property type="term" value="F:iron-sulfur cluster binding"/>
    <property type="evidence" value="ECO:0007669"/>
    <property type="project" value="UniProtKB-KW"/>
</dbReference>
<accession>A0AAP0JP19</accession>
<keyword evidence="2" id="KW-0547">Nucleotide-binding</keyword>
<dbReference type="GO" id="GO:0005829">
    <property type="term" value="C:cytosol"/>
    <property type="evidence" value="ECO:0007669"/>
    <property type="project" value="TreeGrafter"/>
</dbReference>
<dbReference type="SUPFAM" id="SSF52540">
    <property type="entry name" value="P-loop containing nucleoside triphosphate hydrolases"/>
    <property type="match status" value="1"/>
</dbReference>
<dbReference type="Gene3D" id="3.40.50.300">
    <property type="entry name" value="P-loop containing nucleotide triphosphate hydrolases"/>
    <property type="match status" value="1"/>
</dbReference>
<dbReference type="EMBL" id="JBBNAE010000003">
    <property type="protein sequence ID" value="KAK9137608.1"/>
    <property type="molecule type" value="Genomic_DNA"/>
</dbReference>
<dbReference type="GO" id="GO:0046872">
    <property type="term" value="F:metal ion binding"/>
    <property type="evidence" value="ECO:0007669"/>
    <property type="project" value="UniProtKB-KW"/>
</dbReference>
<evidence type="ECO:0000313" key="7">
    <source>
        <dbReference type="Proteomes" id="UP001417504"/>
    </source>
</evidence>
<dbReference type="InterPro" id="IPR019591">
    <property type="entry name" value="Mrp/NBP35_ATP-bd"/>
</dbReference>